<name>A0A6A6UK59_9PEZI</name>
<sequence>MNHQFPRLTRRIITTKLSTSIHDPRIRQSIYKLKPINLLNAISYPHFTPPTRSPNTNHQTTKPPNHHISAPSDTDLPAHSPNNIPTRHLNLIRRLPTRNNHHRPLQLTQLKRHIRPTHRTIPLRFEV</sequence>
<organism evidence="2 3">
    <name type="scientific">Microthyrium microscopicum</name>
    <dbReference type="NCBI Taxonomy" id="703497"/>
    <lineage>
        <taxon>Eukaryota</taxon>
        <taxon>Fungi</taxon>
        <taxon>Dikarya</taxon>
        <taxon>Ascomycota</taxon>
        <taxon>Pezizomycotina</taxon>
        <taxon>Dothideomycetes</taxon>
        <taxon>Dothideomycetes incertae sedis</taxon>
        <taxon>Microthyriales</taxon>
        <taxon>Microthyriaceae</taxon>
        <taxon>Microthyrium</taxon>
    </lineage>
</organism>
<evidence type="ECO:0000313" key="3">
    <source>
        <dbReference type="Proteomes" id="UP000799302"/>
    </source>
</evidence>
<evidence type="ECO:0000313" key="2">
    <source>
        <dbReference type="EMBL" id="KAF2672629.1"/>
    </source>
</evidence>
<feature type="region of interest" description="Disordered" evidence="1">
    <location>
        <begin position="46"/>
        <end position="84"/>
    </location>
</feature>
<dbReference type="Proteomes" id="UP000799302">
    <property type="component" value="Unassembled WGS sequence"/>
</dbReference>
<gene>
    <name evidence="2" type="ORF">BT63DRAFT_420854</name>
</gene>
<dbReference type="EMBL" id="MU004231">
    <property type="protein sequence ID" value="KAF2672629.1"/>
    <property type="molecule type" value="Genomic_DNA"/>
</dbReference>
<feature type="compositionally biased region" description="Polar residues" evidence="1">
    <location>
        <begin position="53"/>
        <end position="63"/>
    </location>
</feature>
<proteinExistence type="predicted"/>
<keyword evidence="3" id="KW-1185">Reference proteome</keyword>
<reference evidence="2" key="1">
    <citation type="journal article" date="2020" name="Stud. Mycol.">
        <title>101 Dothideomycetes genomes: a test case for predicting lifestyles and emergence of pathogens.</title>
        <authorList>
            <person name="Haridas S."/>
            <person name="Albert R."/>
            <person name="Binder M."/>
            <person name="Bloem J."/>
            <person name="Labutti K."/>
            <person name="Salamov A."/>
            <person name="Andreopoulos B."/>
            <person name="Baker S."/>
            <person name="Barry K."/>
            <person name="Bills G."/>
            <person name="Bluhm B."/>
            <person name="Cannon C."/>
            <person name="Castanera R."/>
            <person name="Culley D."/>
            <person name="Daum C."/>
            <person name="Ezra D."/>
            <person name="Gonzalez J."/>
            <person name="Henrissat B."/>
            <person name="Kuo A."/>
            <person name="Liang C."/>
            <person name="Lipzen A."/>
            <person name="Lutzoni F."/>
            <person name="Magnuson J."/>
            <person name="Mondo S."/>
            <person name="Nolan M."/>
            <person name="Ohm R."/>
            <person name="Pangilinan J."/>
            <person name="Park H.-J."/>
            <person name="Ramirez L."/>
            <person name="Alfaro M."/>
            <person name="Sun H."/>
            <person name="Tritt A."/>
            <person name="Yoshinaga Y."/>
            <person name="Zwiers L.-H."/>
            <person name="Turgeon B."/>
            <person name="Goodwin S."/>
            <person name="Spatafora J."/>
            <person name="Crous P."/>
            <person name="Grigoriev I."/>
        </authorList>
    </citation>
    <scope>NUCLEOTIDE SEQUENCE</scope>
    <source>
        <strain evidence="2">CBS 115976</strain>
    </source>
</reference>
<protein>
    <submittedName>
        <fullName evidence="2">Uncharacterized protein</fullName>
    </submittedName>
</protein>
<evidence type="ECO:0000256" key="1">
    <source>
        <dbReference type="SAM" id="MobiDB-lite"/>
    </source>
</evidence>
<accession>A0A6A6UK59</accession>
<dbReference type="AlphaFoldDB" id="A0A6A6UK59"/>